<dbReference type="Gene3D" id="2.20.200.10">
    <property type="entry name" value="Outer membrane efflux proteins (OEP)"/>
    <property type="match status" value="1"/>
</dbReference>
<dbReference type="AlphaFoldDB" id="A0A239HDI3"/>
<feature type="chain" id="PRO_5011818692" evidence="2">
    <location>
        <begin position="30"/>
        <end position="480"/>
    </location>
</feature>
<dbReference type="RefSeq" id="WP_089220260.1">
    <property type="nucleotide sequence ID" value="NZ_FZOS01000016.1"/>
</dbReference>
<dbReference type="OrthoDB" id="7181739at2"/>
<keyword evidence="2 4" id="KW-0449">Lipoprotein</keyword>
<dbReference type="Pfam" id="PF02321">
    <property type="entry name" value="OEP"/>
    <property type="match status" value="2"/>
</dbReference>
<dbReference type="NCBIfam" id="TIGR01845">
    <property type="entry name" value="outer_NodT"/>
    <property type="match status" value="1"/>
</dbReference>
<dbReference type="Proteomes" id="UP000198281">
    <property type="component" value="Unassembled WGS sequence"/>
</dbReference>
<accession>A0A239HDI3</accession>
<dbReference type="Gene3D" id="1.20.1600.10">
    <property type="entry name" value="Outer membrane efflux proteins (OEP)"/>
    <property type="match status" value="1"/>
</dbReference>
<dbReference type="GO" id="GO:0015562">
    <property type="term" value="F:efflux transmembrane transporter activity"/>
    <property type="evidence" value="ECO:0007669"/>
    <property type="project" value="InterPro"/>
</dbReference>
<organism evidence="4 5">
    <name type="scientific">Edaphosphingomonas laterariae</name>
    <dbReference type="NCBI Taxonomy" id="861865"/>
    <lineage>
        <taxon>Bacteria</taxon>
        <taxon>Pseudomonadati</taxon>
        <taxon>Pseudomonadota</taxon>
        <taxon>Alphaproteobacteria</taxon>
        <taxon>Sphingomonadales</taxon>
        <taxon>Rhizorhabdaceae</taxon>
        <taxon>Edaphosphingomonas</taxon>
    </lineage>
</organism>
<keyword evidence="2" id="KW-1134">Transmembrane beta strand</keyword>
<dbReference type="PANTHER" id="PTHR30203">
    <property type="entry name" value="OUTER MEMBRANE CATION EFFLUX PROTEIN"/>
    <property type="match status" value="1"/>
</dbReference>
<keyword evidence="2" id="KW-0472">Membrane</keyword>
<dbReference type="InterPro" id="IPR010131">
    <property type="entry name" value="MdtP/NodT-like"/>
</dbReference>
<protein>
    <submittedName>
        <fullName evidence="4">Efflux transporter, outer membrane factor (OMF) lipoprotein, NodT family</fullName>
    </submittedName>
</protein>
<comment type="subcellular location">
    <subcellularLocation>
        <location evidence="2">Cell membrane</location>
        <topology evidence="2">Lipid-anchor</topology>
    </subcellularLocation>
</comment>
<evidence type="ECO:0000313" key="4">
    <source>
        <dbReference type="EMBL" id="SNS79342.1"/>
    </source>
</evidence>
<proteinExistence type="inferred from homology"/>
<dbReference type="PANTHER" id="PTHR30203:SF25">
    <property type="entry name" value="OUTER MEMBRANE PROTEIN-RELATED"/>
    <property type="match status" value="1"/>
</dbReference>
<dbReference type="EMBL" id="FZOS01000016">
    <property type="protein sequence ID" value="SNS79342.1"/>
    <property type="molecule type" value="Genomic_DNA"/>
</dbReference>
<dbReference type="SUPFAM" id="SSF56954">
    <property type="entry name" value="Outer membrane efflux proteins (OEP)"/>
    <property type="match status" value="1"/>
</dbReference>
<name>A0A239HDI3_9SPHN</name>
<sequence>MPVRPFITRPLIGLLPLALAACAVGPDHAPPAVAGQDGGWIAPASNPPAGNAAVDTAWWRQLGDPLLDRLIDSAGRANLDIKEAEARLREARANRDAAAGGRWPEISAGGSATANQLSKNGQIPVGNIPGFDRSFNLFDMGFDASWEIDLWGHTARQVEGAEARVAAAEAARQEAQLQVIAEVVRNYIDLRKAQARAASARADAEARAQVATLTEQRFRAGEAARFDFVRADAQARAAAASLPELEANAAAAAYRLALLTGQPPEALAGELLAPQPLPRAPAAIGTGLRSDVLRRRPDIREAERRLAAATADVGVATADLFPRLSLIGSVGQQARSGDDLFSGGSTRFTIGPSLHWPIFAGGRIRAQIRAADARADGAAARYERAVLGALADSETAINRFAAARAARADREAARERNAEALTLARQRYRAGEDDLIVLLDSQSAYSVAEALAIDARAAELAAATALYKALGGGWDALPAS</sequence>
<evidence type="ECO:0000256" key="3">
    <source>
        <dbReference type="SAM" id="MobiDB-lite"/>
    </source>
</evidence>
<comment type="similarity">
    <text evidence="1 2">Belongs to the outer membrane factor (OMF) (TC 1.B.17) family.</text>
</comment>
<dbReference type="InterPro" id="IPR003423">
    <property type="entry name" value="OMP_efflux"/>
</dbReference>
<feature type="region of interest" description="Disordered" evidence="3">
    <location>
        <begin position="99"/>
        <end position="118"/>
    </location>
</feature>
<keyword evidence="2" id="KW-0732">Signal</keyword>
<evidence type="ECO:0000256" key="1">
    <source>
        <dbReference type="ARBA" id="ARBA00007613"/>
    </source>
</evidence>
<gene>
    <name evidence="4" type="ORF">SAMN06295912_11657</name>
</gene>
<keyword evidence="5" id="KW-1185">Reference proteome</keyword>
<evidence type="ECO:0000313" key="5">
    <source>
        <dbReference type="Proteomes" id="UP000198281"/>
    </source>
</evidence>
<dbReference type="GO" id="GO:0005886">
    <property type="term" value="C:plasma membrane"/>
    <property type="evidence" value="ECO:0007669"/>
    <property type="project" value="UniProtKB-SubCell"/>
</dbReference>
<evidence type="ECO:0000256" key="2">
    <source>
        <dbReference type="RuleBase" id="RU362097"/>
    </source>
</evidence>
<keyword evidence="2" id="KW-0564">Palmitate</keyword>
<reference evidence="5" key="1">
    <citation type="submission" date="2017-06" db="EMBL/GenBank/DDBJ databases">
        <authorList>
            <person name="Varghese N."/>
            <person name="Submissions S."/>
        </authorList>
    </citation>
    <scope>NUCLEOTIDE SEQUENCE [LARGE SCALE GENOMIC DNA]</scope>
    <source>
        <strain evidence="5">LNB2</strain>
    </source>
</reference>
<feature type="signal peptide" evidence="2">
    <location>
        <begin position="1"/>
        <end position="29"/>
    </location>
</feature>
<dbReference type="PROSITE" id="PS51257">
    <property type="entry name" value="PROKAR_LIPOPROTEIN"/>
    <property type="match status" value="1"/>
</dbReference>
<keyword evidence="2" id="KW-0812">Transmembrane</keyword>